<dbReference type="SMART" id="SM00116">
    <property type="entry name" value="CBS"/>
    <property type="match status" value="1"/>
</dbReference>
<protein>
    <submittedName>
        <fullName evidence="4">CBS domain-containing protein</fullName>
    </submittedName>
</protein>
<dbReference type="AlphaFoldDB" id="A0A927MMS4"/>
<dbReference type="PROSITE" id="PS51371">
    <property type="entry name" value="CBS"/>
    <property type="match status" value="1"/>
</dbReference>
<evidence type="ECO:0000256" key="2">
    <source>
        <dbReference type="PROSITE-ProRule" id="PRU00703"/>
    </source>
</evidence>
<dbReference type="PANTHER" id="PTHR43080">
    <property type="entry name" value="CBS DOMAIN-CONTAINING PROTEIN CBSX3, MITOCHONDRIAL"/>
    <property type="match status" value="1"/>
</dbReference>
<comment type="caution">
    <text evidence="4">The sequence shown here is derived from an EMBL/GenBank/DDBJ whole genome shotgun (WGS) entry which is preliminary data.</text>
</comment>
<sequence>MRELNIGALPICGEDDRLQGIITDRDIVVECVATGGDPANVTAGELAQGQPYTVDANADVDEVLQTMEEHRIHRLPVLDRQRVAGMISEADLARHVSGRRLGQFVEVVSAELTGPPAA</sequence>
<organism evidence="4 5">
    <name type="scientific">Actinopolymorpha pittospori</name>
    <dbReference type="NCBI Taxonomy" id="648752"/>
    <lineage>
        <taxon>Bacteria</taxon>
        <taxon>Bacillati</taxon>
        <taxon>Actinomycetota</taxon>
        <taxon>Actinomycetes</taxon>
        <taxon>Propionibacteriales</taxon>
        <taxon>Actinopolymorphaceae</taxon>
        <taxon>Actinopolymorpha</taxon>
    </lineage>
</organism>
<evidence type="ECO:0000313" key="5">
    <source>
        <dbReference type="Proteomes" id="UP000638648"/>
    </source>
</evidence>
<dbReference type="Gene3D" id="3.10.580.10">
    <property type="entry name" value="CBS-domain"/>
    <property type="match status" value="1"/>
</dbReference>
<dbReference type="InterPro" id="IPR046342">
    <property type="entry name" value="CBS_dom_sf"/>
</dbReference>
<name>A0A927MMS4_9ACTN</name>
<gene>
    <name evidence="4" type="ORF">HEB94_000393</name>
</gene>
<dbReference type="SUPFAM" id="SSF54631">
    <property type="entry name" value="CBS-domain pair"/>
    <property type="match status" value="1"/>
</dbReference>
<evidence type="ECO:0000259" key="3">
    <source>
        <dbReference type="PROSITE" id="PS51371"/>
    </source>
</evidence>
<accession>A0A927MMS4</accession>
<feature type="domain" description="CBS" evidence="3">
    <location>
        <begin position="46"/>
        <end position="104"/>
    </location>
</feature>
<dbReference type="PANTHER" id="PTHR43080:SF2">
    <property type="entry name" value="CBS DOMAIN-CONTAINING PROTEIN"/>
    <property type="match status" value="1"/>
</dbReference>
<evidence type="ECO:0000256" key="1">
    <source>
        <dbReference type="ARBA" id="ARBA00023122"/>
    </source>
</evidence>
<dbReference type="InterPro" id="IPR000644">
    <property type="entry name" value="CBS_dom"/>
</dbReference>
<dbReference type="Pfam" id="PF00571">
    <property type="entry name" value="CBS"/>
    <property type="match status" value="2"/>
</dbReference>
<proteinExistence type="predicted"/>
<evidence type="ECO:0000313" key="4">
    <source>
        <dbReference type="EMBL" id="MBE1603545.1"/>
    </source>
</evidence>
<dbReference type="InterPro" id="IPR051257">
    <property type="entry name" value="Diverse_CBS-Domain"/>
</dbReference>
<keyword evidence="1 2" id="KW-0129">CBS domain</keyword>
<reference evidence="4" key="1">
    <citation type="submission" date="2020-10" db="EMBL/GenBank/DDBJ databases">
        <title>Sequencing the genomes of 1000 actinobacteria strains.</title>
        <authorList>
            <person name="Klenk H.-P."/>
        </authorList>
    </citation>
    <scope>NUCLEOTIDE SEQUENCE</scope>
    <source>
        <strain evidence="4">DSM 45354</strain>
    </source>
</reference>
<dbReference type="Proteomes" id="UP000638648">
    <property type="component" value="Unassembled WGS sequence"/>
</dbReference>
<dbReference type="EMBL" id="JADBEM010000001">
    <property type="protein sequence ID" value="MBE1603545.1"/>
    <property type="molecule type" value="Genomic_DNA"/>
</dbReference>
<keyword evidence="5" id="KW-1185">Reference proteome</keyword>